<keyword evidence="6 15" id="KW-0812">Transmembrane</keyword>
<dbReference type="GO" id="GO:0016020">
    <property type="term" value="C:membrane"/>
    <property type="evidence" value="ECO:0007669"/>
    <property type="project" value="UniProtKB-SubCell"/>
</dbReference>
<evidence type="ECO:0000256" key="14">
    <source>
        <dbReference type="RuleBase" id="RU000461"/>
    </source>
</evidence>
<dbReference type="FunFam" id="1.10.630.10:FF:000055">
    <property type="entry name" value="Cytochrome P450 71A26"/>
    <property type="match status" value="1"/>
</dbReference>
<keyword evidence="7 13" id="KW-0479">Metal-binding</keyword>
<dbReference type="PRINTS" id="PR00463">
    <property type="entry name" value="EP450I"/>
</dbReference>
<comment type="subcellular location">
    <subcellularLocation>
        <location evidence="2">Membrane</location>
    </subcellularLocation>
</comment>
<keyword evidence="11 14" id="KW-0503">Monooxygenase</keyword>
<sequence>MEVTAPQTMLHVLHELLPLQAPAALVFSSVLVIIAALLIVRRRRFGSSSDTARRARDEQLLSKLPCPPGRLPIIGHLHLVGSLPHISLRDLAAKHGGGLMLLRLGAVPTLVVSSASGAQAVLRTHDHVFASRAYSPVTDILFYGSTDVAFAPYGEHWRQVRKIATTHLLTNRKVRSYRHAREHEVSLVIAMLRDAAGAIVDLSDLLNSFTNDVVCHAVSGKFFREGGRNRLFRELVEANSSLIGGFNLEDYFPALVKMDMIKRMVCAKARRVNAMWDQLLDKLIDDHAKNHKHTAEDTDDFIDVLLSVQHEYNLTRDHIKAQLAIMFEAGTDTSFIVLEYAMVRLMQNPRIMNKLQAEVRNNIVDKKGKTEDVVTEDEIKTLAYLKAVIKETLRLHMPAPLLVPHLSMADCDIEGYTIPAGTRAIVNSWALARDPSYWEDAEEFKPERFMEGGSAAAVDFKGNDFFYLPFGTGRRICPGINFAISTTEIMLANLVHHFDWELPLQLAEKGIDMTESFGVTVHRTQKLLLVPVVPQV</sequence>
<evidence type="ECO:0000256" key="3">
    <source>
        <dbReference type="ARBA" id="ARBA00005179"/>
    </source>
</evidence>
<evidence type="ECO:0000256" key="6">
    <source>
        <dbReference type="ARBA" id="ARBA00022692"/>
    </source>
</evidence>
<reference evidence="17" key="1">
    <citation type="submission" date="2024-06" db="EMBL/GenBank/DDBJ databases">
        <authorList>
            <person name="Ryan C."/>
        </authorList>
    </citation>
    <scope>NUCLEOTIDE SEQUENCE [LARGE SCALE GENOMIC DNA]</scope>
</reference>
<feature type="binding site" description="axial binding residue" evidence="13">
    <location>
        <position position="477"/>
    </location>
    <ligand>
        <name>heme</name>
        <dbReference type="ChEBI" id="CHEBI:30413"/>
    </ligand>
    <ligandPart>
        <name>Fe</name>
        <dbReference type="ChEBI" id="CHEBI:18248"/>
    </ligandPart>
</feature>
<dbReference type="InterPro" id="IPR017972">
    <property type="entry name" value="Cyt_P450_CS"/>
</dbReference>
<name>A0ABC9BYA3_9POAL</name>
<dbReference type="Gene3D" id="1.10.630.10">
    <property type="entry name" value="Cytochrome P450"/>
    <property type="match status" value="1"/>
</dbReference>
<feature type="transmembrane region" description="Helical" evidence="15">
    <location>
        <begin position="20"/>
        <end position="40"/>
    </location>
</feature>
<dbReference type="InterPro" id="IPR002401">
    <property type="entry name" value="Cyt_P450_E_grp-I"/>
</dbReference>
<protein>
    <submittedName>
        <fullName evidence="16">Uncharacterized protein</fullName>
    </submittedName>
</protein>
<dbReference type="AlphaFoldDB" id="A0ABC9BYA3"/>
<comment type="pathway">
    <text evidence="3">Secondary metabolite biosynthesis.</text>
</comment>
<keyword evidence="5 13" id="KW-0349">Heme</keyword>
<gene>
    <name evidence="16" type="ORF">URODEC1_LOCUS69465</name>
</gene>
<dbReference type="PROSITE" id="PS00086">
    <property type="entry name" value="CYTOCHROME_P450"/>
    <property type="match status" value="1"/>
</dbReference>
<organism evidence="16 17">
    <name type="scientific">Urochloa decumbens</name>
    <dbReference type="NCBI Taxonomy" id="240449"/>
    <lineage>
        <taxon>Eukaryota</taxon>
        <taxon>Viridiplantae</taxon>
        <taxon>Streptophyta</taxon>
        <taxon>Embryophyta</taxon>
        <taxon>Tracheophyta</taxon>
        <taxon>Spermatophyta</taxon>
        <taxon>Magnoliopsida</taxon>
        <taxon>Liliopsida</taxon>
        <taxon>Poales</taxon>
        <taxon>Poaceae</taxon>
        <taxon>PACMAD clade</taxon>
        <taxon>Panicoideae</taxon>
        <taxon>Panicodae</taxon>
        <taxon>Paniceae</taxon>
        <taxon>Melinidinae</taxon>
        <taxon>Urochloa</taxon>
    </lineage>
</organism>
<evidence type="ECO:0000313" key="17">
    <source>
        <dbReference type="Proteomes" id="UP001497457"/>
    </source>
</evidence>
<evidence type="ECO:0000256" key="10">
    <source>
        <dbReference type="ARBA" id="ARBA00023004"/>
    </source>
</evidence>
<dbReference type="CDD" id="cd11072">
    <property type="entry name" value="CYP71-like"/>
    <property type="match status" value="1"/>
</dbReference>
<dbReference type="GO" id="GO:0046872">
    <property type="term" value="F:metal ion binding"/>
    <property type="evidence" value="ECO:0007669"/>
    <property type="project" value="UniProtKB-KW"/>
</dbReference>
<proteinExistence type="inferred from homology"/>
<comment type="similarity">
    <text evidence="4 14">Belongs to the cytochrome P450 family.</text>
</comment>
<keyword evidence="8 15" id="KW-1133">Transmembrane helix</keyword>
<dbReference type="PRINTS" id="PR00385">
    <property type="entry name" value="P450"/>
</dbReference>
<dbReference type="GO" id="GO:0004497">
    <property type="term" value="F:monooxygenase activity"/>
    <property type="evidence" value="ECO:0007669"/>
    <property type="project" value="UniProtKB-KW"/>
</dbReference>
<evidence type="ECO:0000256" key="7">
    <source>
        <dbReference type="ARBA" id="ARBA00022723"/>
    </source>
</evidence>
<keyword evidence="12 15" id="KW-0472">Membrane</keyword>
<comment type="cofactor">
    <cofactor evidence="1 13">
        <name>heme</name>
        <dbReference type="ChEBI" id="CHEBI:30413"/>
    </cofactor>
</comment>
<evidence type="ECO:0000256" key="2">
    <source>
        <dbReference type="ARBA" id="ARBA00004370"/>
    </source>
</evidence>
<accession>A0ABC9BYA3</accession>
<reference evidence="16 17" key="2">
    <citation type="submission" date="2024-10" db="EMBL/GenBank/DDBJ databases">
        <authorList>
            <person name="Ryan C."/>
        </authorList>
    </citation>
    <scope>NUCLEOTIDE SEQUENCE [LARGE SCALE GENOMIC DNA]</scope>
</reference>
<dbReference type="InterPro" id="IPR001128">
    <property type="entry name" value="Cyt_P450"/>
</dbReference>
<evidence type="ECO:0000313" key="16">
    <source>
        <dbReference type="EMBL" id="CAL5009396.1"/>
    </source>
</evidence>
<evidence type="ECO:0000256" key="12">
    <source>
        <dbReference type="ARBA" id="ARBA00023136"/>
    </source>
</evidence>
<dbReference type="EMBL" id="OZ075138">
    <property type="protein sequence ID" value="CAL5009396.1"/>
    <property type="molecule type" value="Genomic_DNA"/>
</dbReference>
<evidence type="ECO:0000256" key="11">
    <source>
        <dbReference type="ARBA" id="ARBA00023033"/>
    </source>
</evidence>
<evidence type="ECO:0000256" key="9">
    <source>
        <dbReference type="ARBA" id="ARBA00023002"/>
    </source>
</evidence>
<evidence type="ECO:0000256" key="15">
    <source>
        <dbReference type="SAM" id="Phobius"/>
    </source>
</evidence>
<evidence type="ECO:0000256" key="1">
    <source>
        <dbReference type="ARBA" id="ARBA00001971"/>
    </source>
</evidence>
<evidence type="ECO:0000256" key="5">
    <source>
        <dbReference type="ARBA" id="ARBA00022617"/>
    </source>
</evidence>
<evidence type="ECO:0000256" key="13">
    <source>
        <dbReference type="PIRSR" id="PIRSR602401-1"/>
    </source>
</evidence>
<evidence type="ECO:0000256" key="8">
    <source>
        <dbReference type="ARBA" id="ARBA00022989"/>
    </source>
</evidence>
<dbReference type="Pfam" id="PF00067">
    <property type="entry name" value="p450"/>
    <property type="match status" value="1"/>
</dbReference>
<keyword evidence="17" id="KW-1185">Reference proteome</keyword>
<dbReference type="SUPFAM" id="SSF48264">
    <property type="entry name" value="Cytochrome P450"/>
    <property type="match status" value="1"/>
</dbReference>
<dbReference type="Proteomes" id="UP001497457">
    <property type="component" value="Chromosome 28b"/>
</dbReference>
<keyword evidence="9 14" id="KW-0560">Oxidoreductase</keyword>
<evidence type="ECO:0000256" key="4">
    <source>
        <dbReference type="ARBA" id="ARBA00010617"/>
    </source>
</evidence>
<keyword evidence="10 13" id="KW-0408">Iron</keyword>
<dbReference type="InterPro" id="IPR036396">
    <property type="entry name" value="Cyt_P450_sf"/>
</dbReference>
<dbReference type="PANTHER" id="PTHR47955">
    <property type="entry name" value="CYTOCHROME P450 FAMILY 71 PROTEIN"/>
    <property type="match status" value="1"/>
</dbReference>
<dbReference type="PANTHER" id="PTHR47955:SF14">
    <property type="entry name" value="OS01G0543600 PROTEIN"/>
    <property type="match status" value="1"/>
</dbReference>